<protein>
    <submittedName>
        <fullName evidence="1">Uncharacterized protein</fullName>
    </submittedName>
</protein>
<dbReference type="Proteomes" id="UP000807342">
    <property type="component" value="Unassembled WGS sequence"/>
</dbReference>
<sequence>MDTHGFPPGYFVIRSVATNRLLDVKSDYVEDGTEVLLWPEKETSLVESFRDPDANNQVFFIDPSGALCSRASGHAIDVEDGRLVLRHRRPISYPYPNAYSHPLPKFQYNAQTGEITIHFSHDPTYPLSSPPSSPGTSMLRNRTSDLGLEIPAAAGNWRNKTHFLVSQPLRKPRTIIDDASEMITTAIVSPINFFSSAFGGKSAAKPEEVFDGNIDLKEEEVVEEERGEEGEVDNSPELERRVRVIGIPNGSEGELGDKALKRRKWMVSSLRRVNARTGT</sequence>
<evidence type="ECO:0000313" key="1">
    <source>
        <dbReference type="EMBL" id="KAF9446122.1"/>
    </source>
</evidence>
<dbReference type="Gene3D" id="2.80.10.50">
    <property type="match status" value="1"/>
</dbReference>
<dbReference type="AlphaFoldDB" id="A0A9P6C029"/>
<name>A0A9P6C029_9AGAR</name>
<dbReference type="SUPFAM" id="SSF50370">
    <property type="entry name" value="Ricin B-like lectins"/>
    <property type="match status" value="1"/>
</dbReference>
<dbReference type="InterPro" id="IPR035992">
    <property type="entry name" value="Ricin_B-like_lectins"/>
</dbReference>
<organism evidence="1 2">
    <name type="scientific">Macrolepiota fuliginosa MF-IS2</name>
    <dbReference type="NCBI Taxonomy" id="1400762"/>
    <lineage>
        <taxon>Eukaryota</taxon>
        <taxon>Fungi</taxon>
        <taxon>Dikarya</taxon>
        <taxon>Basidiomycota</taxon>
        <taxon>Agaricomycotina</taxon>
        <taxon>Agaricomycetes</taxon>
        <taxon>Agaricomycetidae</taxon>
        <taxon>Agaricales</taxon>
        <taxon>Agaricineae</taxon>
        <taxon>Agaricaceae</taxon>
        <taxon>Macrolepiota</taxon>
    </lineage>
</organism>
<dbReference type="OrthoDB" id="9895617at2759"/>
<accession>A0A9P6C029</accession>
<comment type="caution">
    <text evidence="1">The sequence shown here is derived from an EMBL/GenBank/DDBJ whole genome shotgun (WGS) entry which is preliminary data.</text>
</comment>
<proteinExistence type="predicted"/>
<keyword evidence="2" id="KW-1185">Reference proteome</keyword>
<evidence type="ECO:0000313" key="2">
    <source>
        <dbReference type="Proteomes" id="UP000807342"/>
    </source>
</evidence>
<gene>
    <name evidence="1" type="ORF">P691DRAFT_804705</name>
</gene>
<dbReference type="EMBL" id="MU151262">
    <property type="protein sequence ID" value="KAF9446122.1"/>
    <property type="molecule type" value="Genomic_DNA"/>
</dbReference>
<reference evidence="1" key="1">
    <citation type="submission" date="2020-11" db="EMBL/GenBank/DDBJ databases">
        <authorList>
            <consortium name="DOE Joint Genome Institute"/>
            <person name="Ahrendt S."/>
            <person name="Riley R."/>
            <person name="Andreopoulos W."/>
            <person name="Labutti K."/>
            <person name="Pangilinan J."/>
            <person name="Ruiz-Duenas F.J."/>
            <person name="Barrasa J.M."/>
            <person name="Sanchez-Garcia M."/>
            <person name="Camarero S."/>
            <person name="Miyauchi S."/>
            <person name="Serrano A."/>
            <person name="Linde D."/>
            <person name="Babiker R."/>
            <person name="Drula E."/>
            <person name="Ayuso-Fernandez I."/>
            <person name="Pacheco R."/>
            <person name="Padilla G."/>
            <person name="Ferreira P."/>
            <person name="Barriuso J."/>
            <person name="Kellner H."/>
            <person name="Castanera R."/>
            <person name="Alfaro M."/>
            <person name="Ramirez L."/>
            <person name="Pisabarro A.G."/>
            <person name="Kuo A."/>
            <person name="Tritt A."/>
            <person name="Lipzen A."/>
            <person name="He G."/>
            <person name="Yan M."/>
            <person name="Ng V."/>
            <person name="Cullen D."/>
            <person name="Martin F."/>
            <person name="Rosso M.-N."/>
            <person name="Henrissat B."/>
            <person name="Hibbett D."/>
            <person name="Martinez A.T."/>
            <person name="Grigoriev I.V."/>
        </authorList>
    </citation>
    <scope>NUCLEOTIDE SEQUENCE</scope>
    <source>
        <strain evidence="1">MF-IS2</strain>
    </source>
</reference>